<organism evidence="1">
    <name type="scientific">marine sediment metagenome</name>
    <dbReference type="NCBI Taxonomy" id="412755"/>
    <lineage>
        <taxon>unclassified sequences</taxon>
        <taxon>metagenomes</taxon>
        <taxon>ecological metagenomes</taxon>
    </lineage>
</organism>
<name>A0A0F9L613_9ZZZZ</name>
<sequence length="41" mass="4866">MYLFTTLKNPAARHGFWLRLMGLYETQKILSLTLQSRIPKK</sequence>
<reference evidence="1" key="1">
    <citation type="journal article" date="2015" name="Nature">
        <title>Complex archaea that bridge the gap between prokaryotes and eukaryotes.</title>
        <authorList>
            <person name="Spang A."/>
            <person name="Saw J.H."/>
            <person name="Jorgensen S.L."/>
            <person name="Zaremba-Niedzwiedzka K."/>
            <person name="Martijn J."/>
            <person name="Lind A.E."/>
            <person name="van Eijk R."/>
            <person name="Schleper C."/>
            <person name="Guy L."/>
            <person name="Ettema T.J."/>
        </authorList>
    </citation>
    <scope>NUCLEOTIDE SEQUENCE</scope>
</reference>
<proteinExistence type="predicted"/>
<dbReference type="EMBL" id="LAZR01013203">
    <property type="protein sequence ID" value="KKM23065.1"/>
    <property type="molecule type" value="Genomic_DNA"/>
</dbReference>
<accession>A0A0F9L613</accession>
<evidence type="ECO:0000313" key="1">
    <source>
        <dbReference type="EMBL" id="KKM23065.1"/>
    </source>
</evidence>
<gene>
    <name evidence="1" type="ORF">LCGC14_1618920</name>
</gene>
<dbReference type="AlphaFoldDB" id="A0A0F9L613"/>
<comment type="caution">
    <text evidence="1">The sequence shown here is derived from an EMBL/GenBank/DDBJ whole genome shotgun (WGS) entry which is preliminary data.</text>
</comment>
<protein>
    <submittedName>
        <fullName evidence="1">Uncharacterized protein</fullName>
    </submittedName>
</protein>